<keyword evidence="1" id="KW-1133">Transmembrane helix</keyword>
<keyword evidence="1" id="KW-0472">Membrane</keyword>
<evidence type="ECO:0000256" key="1">
    <source>
        <dbReference type="SAM" id="Phobius"/>
    </source>
</evidence>
<reference evidence="2 3" key="1">
    <citation type="journal article" date="2023" name="Nucleic Acids Res.">
        <title>The hologenome of Daphnia magna reveals possible DNA methylation and microbiome-mediated evolution of the host genome.</title>
        <authorList>
            <person name="Chaturvedi A."/>
            <person name="Li X."/>
            <person name="Dhandapani V."/>
            <person name="Marshall H."/>
            <person name="Kissane S."/>
            <person name="Cuenca-Cambronero M."/>
            <person name="Asole G."/>
            <person name="Calvet F."/>
            <person name="Ruiz-Romero M."/>
            <person name="Marangio P."/>
            <person name="Guigo R."/>
            <person name="Rago D."/>
            <person name="Mirbahai L."/>
            <person name="Eastwood N."/>
            <person name="Colbourne J.K."/>
            <person name="Zhou J."/>
            <person name="Mallon E."/>
            <person name="Orsini L."/>
        </authorList>
    </citation>
    <scope>NUCLEOTIDE SEQUENCE [LARGE SCALE GENOMIC DNA]</scope>
    <source>
        <strain evidence="2">LRV0_1</strain>
    </source>
</reference>
<organism evidence="2 3">
    <name type="scientific">Daphnia magna</name>
    <dbReference type="NCBI Taxonomy" id="35525"/>
    <lineage>
        <taxon>Eukaryota</taxon>
        <taxon>Metazoa</taxon>
        <taxon>Ecdysozoa</taxon>
        <taxon>Arthropoda</taxon>
        <taxon>Crustacea</taxon>
        <taxon>Branchiopoda</taxon>
        <taxon>Diplostraca</taxon>
        <taxon>Cladocera</taxon>
        <taxon>Anomopoda</taxon>
        <taxon>Daphniidae</taxon>
        <taxon>Daphnia</taxon>
    </lineage>
</organism>
<sequence length="163" mass="17549">MTDHDPTGRSDEKKPSTLLTSSDCYCGVGNSLPSGQLDSKNHLVWRRYCALALVLSALSVLLCAVTWSQNASAHRRLLLVEQRLKTSLTIDDPQLDAKLQALLDSKLMLLPASADAGSGSSQARSRIARQVASTPAECLCPPVPSMFGRKEKKEIIADDGSNV</sequence>
<evidence type="ECO:0000313" key="3">
    <source>
        <dbReference type="Proteomes" id="UP001234178"/>
    </source>
</evidence>
<gene>
    <name evidence="2" type="ORF">OUZ56_004011</name>
</gene>
<name>A0ABQ9YNH4_9CRUS</name>
<comment type="caution">
    <text evidence="2">The sequence shown here is derived from an EMBL/GenBank/DDBJ whole genome shotgun (WGS) entry which is preliminary data.</text>
</comment>
<proteinExistence type="predicted"/>
<keyword evidence="3" id="KW-1185">Reference proteome</keyword>
<evidence type="ECO:0000313" key="2">
    <source>
        <dbReference type="EMBL" id="KAK4002164.1"/>
    </source>
</evidence>
<feature type="transmembrane region" description="Helical" evidence="1">
    <location>
        <begin position="48"/>
        <end position="67"/>
    </location>
</feature>
<keyword evidence="1" id="KW-0812">Transmembrane</keyword>
<dbReference type="EMBL" id="JAOYFB010000001">
    <property type="protein sequence ID" value="KAK4002164.1"/>
    <property type="molecule type" value="Genomic_DNA"/>
</dbReference>
<dbReference type="Proteomes" id="UP001234178">
    <property type="component" value="Unassembled WGS sequence"/>
</dbReference>
<accession>A0ABQ9YNH4</accession>
<protein>
    <submittedName>
        <fullName evidence="2">Uncharacterized protein</fullName>
    </submittedName>
</protein>